<dbReference type="GO" id="GO:0046677">
    <property type="term" value="P:response to antibiotic"/>
    <property type="evidence" value="ECO:0007669"/>
    <property type="project" value="UniProtKB-KW"/>
</dbReference>
<name>A0A8J8BD56_9ACTN</name>
<feature type="transmembrane region" description="Helical" evidence="6">
    <location>
        <begin position="122"/>
        <end position="151"/>
    </location>
</feature>
<feature type="transmembrane region" description="Helical" evidence="6">
    <location>
        <begin position="80"/>
        <end position="101"/>
    </location>
</feature>
<evidence type="ECO:0000256" key="2">
    <source>
        <dbReference type="ARBA" id="ARBA00022692"/>
    </source>
</evidence>
<dbReference type="InterPro" id="IPR047817">
    <property type="entry name" value="ABC2_TM_bact-type"/>
</dbReference>
<feature type="transmembrane region" description="Helical" evidence="6">
    <location>
        <begin position="248"/>
        <end position="267"/>
    </location>
</feature>
<comment type="similarity">
    <text evidence="6">Belongs to the ABC-2 integral membrane protein family.</text>
</comment>
<feature type="transmembrane region" description="Helical" evidence="6">
    <location>
        <begin position="193"/>
        <end position="210"/>
    </location>
</feature>
<evidence type="ECO:0000256" key="3">
    <source>
        <dbReference type="ARBA" id="ARBA00022989"/>
    </source>
</evidence>
<evidence type="ECO:0000256" key="5">
    <source>
        <dbReference type="ARBA" id="ARBA00023251"/>
    </source>
</evidence>
<dbReference type="PROSITE" id="PS51012">
    <property type="entry name" value="ABC_TM2"/>
    <property type="match status" value="1"/>
</dbReference>
<evidence type="ECO:0000313" key="8">
    <source>
        <dbReference type="EMBL" id="MBS2962454.1"/>
    </source>
</evidence>
<evidence type="ECO:0000313" key="9">
    <source>
        <dbReference type="Proteomes" id="UP000677913"/>
    </source>
</evidence>
<comment type="subcellular location">
    <subcellularLocation>
        <location evidence="6">Cell membrane</location>
        <topology evidence="6">Multi-pass membrane protein</topology>
    </subcellularLocation>
    <subcellularLocation>
        <location evidence="1">Membrane</location>
        <topology evidence="1">Multi-pass membrane protein</topology>
    </subcellularLocation>
</comment>
<evidence type="ECO:0000256" key="1">
    <source>
        <dbReference type="ARBA" id="ARBA00004141"/>
    </source>
</evidence>
<dbReference type="PANTHER" id="PTHR43229">
    <property type="entry name" value="NODULATION PROTEIN J"/>
    <property type="match status" value="1"/>
</dbReference>
<keyword evidence="6" id="KW-0813">Transport</keyword>
<keyword evidence="3 6" id="KW-1133">Transmembrane helix</keyword>
<evidence type="ECO:0000259" key="7">
    <source>
        <dbReference type="PROSITE" id="PS51012"/>
    </source>
</evidence>
<dbReference type="AlphaFoldDB" id="A0A8J8BD56"/>
<keyword evidence="4 6" id="KW-0472">Membrane</keyword>
<keyword evidence="2 6" id="KW-0812">Transmembrane</keyword>
<proteinExistence type="inferred from homology"/>
<dbReference type="Proteomes" id="UP000677913">
    <property type="component" value="Unassembled WGS sequence"/>
</dbReference>
<dbReference type="InterPro" id="IPR013525">
    <property type="entry name" value="ABC2_TM"/>
</dbReference>
<keyword evidence="5" id="KW-0046">Antibiotic resistance</keyword>
<keyword evidence="6" id="KW-1003">Cell membrane</keyword>
<dbReference type="GO" id="GO:0043190">
    <property type="term" value="C:ATP-binding cassette (ABC) transporter complex"/>
    <property type="evidence" value="ECO:0007669"/>
    <property type="project" value="InterPro"/>
</dbReference>
<evidence type="ECO:0000256" key="4">
    <source>
        <dbReference type="ARBA" id="ARBA00023136"/>
    </source>
</evidence>
<dbReference type="PIRSF" id="PIRSF006648">
    <property type="entry name" value="DrrB"/>
    <property type="match status" value="1"/>
</dbReference>
<feature type="transmembrane region" description="Helical" evidence="6">
    <location>
        <begin position="157"/>
        <end position="181"/>
    </location>
</feature>
<feature type="transmembrane region" description="Helical" evidence="6">
    <location>
        <begin position="47"/>
        <end position="68"/>
    </location>
</feature>
<keyword evidence="9" id="KW-1185">Reference proteome</keyword>
<dbReference type="GO" id="GO:0140359">
    <property type="term" value="F:ABC-type transporter activity"/>
    <property type="evidence" value="ECO:0007669"/>
    <property type="project" value="InterPro"/>
</dbReference>
<evidence type="ECO:0000256" key="6">
    <source>
        <dbReference type="RuleBase" id="RU361157"/>
    </source>
</evidence>
<gene>
    <name evidence="8" type="ORF">KGA66_05315</name>
</gene>
<dbReference type="Pfam" id="PF01061">
    <property type="entry name" value="ABC2_membrane"/>
    <property type="match status" value="1"/>
</dbReference>
<comment type="caution">
    <text evidence="8">The sequence shown here is derived from an EMBL/GenBank/DDBJ whole genome shotgun (WGS) entry which is preliminary data.</text>
</comment>
<organism evidence="8 9">
    <name type="scientific">Actinocrinis puniceicyclus</name>
    <dbReference type="NCBI Taxonomy" id="977794"/>
    <lineage>
        <taxon>Bacteria</taxon>
        <taxon>Bacillati</taxon>
        <taxon>Actinomycetota</taxon>
        <taxon>Actinomycetes</taxon>
        <taxon>Catenulisporales</taxon>
        <taxon>Actinospicaceae</taxon>
        <taxon>Actinocrinis</taxon>
    </lineage>
</organism>
<sequence length="274" mass="29108">MSTAEAGLARARGAAAAGRVSPREWLRHSGTMIRRNLLSIKADPEELVDVTIFPLIMTVLFTYVFGGAMKGSVNGNYLEFLVPGILAQMLTFGTMYTGIKLSNDFSKGVIDRFRSLPIARSAVLNGHIVAAMLRLLIAAAITTGSAAVLGFRVHTSAPAFLAGLGVLMTLGLAISWVAVYIGSIAKTPQAVQGVGQLVLFPMMFASSIFAPTNTMPGWLQAFVKVNPLTTAADSARALMIGGPAFHPVWVTLAWSAALTVVFAPLAVRAYRRRS</sequence>
<protein>
    <recommendedName>
        <fullName evidence="6">Transport permease protein</fullName>
    </recommendedName>
</protein>
<feature type="domain" description="ABC transmembrane type-2" evidence="7">
    <location>
        <begin position="45"/>
        <end position="273"/>
    </location>
</feature>
<dbReference type="RefSeq" id="WP_211465135.1">
    <property type="nucleotide sequence ID" value="NZ_JAGSXH010000011.1"/>
</dbReference>
<dbReference type="InterPro" id="IPR000412">
    <property type="entry name" value="ABC_2_transport"/>
</dbReference>
<dbReference type="EMBL" id="JAGSXH010000011">
    <property type="protein sequence ID" value="MBS2962454.1"/>
    <property type="molecule type" value="Genomic_DNA"/>
</dbReference>
<dbReference type="PANTHER" id="PTHR43229:SF2">
    <property type="entry name" value="NODULATION PROTEIN J"/>
    <property type="match status" value="1"/>
</dbReference>
<reference evidence="8" key="1">
    <citation type="submission" date="2021-04" db="EMBL/GenBank/DDBJ databases">
        <title>Genome based classification of Actinospica acidithermotolerans sp. nov., an actinobacterium isolated from an Indonesian hot spring.</title>
        <authorList>
            <person name="Kusuma A.B."/>
            <person name="Putra K.E."/>
            <person name="Nafisah S."/>
            <person name="Loh J."/>
            <person name="Nouioui I."/>
            <person name="Goodfellow M."/>
        </authorList>
    </citation>
    <scope>NUCLEOTIDE SEQUENCE</scope>
    <source>
        <strain evidence="8">DSM 45618</strain>
    </source>
</reference>
<dbReference type="InterPro" id="IPR051784">
    <property type="entry name" value="Nod_factor_ABC_transporter"/>
</dbReference>
<accession>A0A8J8BD56</accession>